<dbReference type="SMART" id="SM00233">
    <property type="entry name" value="PH"/>
    <property type="match status" value="1"/>
</dbReference>
<dbReference type="OrthoDB" id="2264563at2759"/>
<dbReference type="InterPro" id="IPR046868">
    <property type="entry name" value="BAR_4"/>
</dbReference>
<proteinExistence type="predicted"/>
<feature type="compositionally biased region" description="Basic and acidic residues" evidence="2">
    <location>
        <begin position="509"/>
        <end position="518"/>
    </location>
</feature>
<dbReference type="InterPro" id="IPR046869">
    <property type="entry name" value="SLM1/RGC1-like_PH"/>
</dbReference>
<dbReference type="Gene3D" id="1.20.1270.60">
    <property type="entry name" value="Arfaptin homology (AH) domain/BAR domain"/>
    <property type="match status" value="1"/>
</dbReference>
<keyword evidence="5" id="KW-1185">Reference proteome</keyword>
<comment type="caution">
    <text evidence="4">The sequence shown here is derived from an EMBL/GenBank/DDBJ whole genome shotgun (WGS) entry which is preliminary data.</text>
</comment>
<reference evidence="4 5" key="2">
    <citation type="journal article" date="2017" name="Sci. Rep.">
        <title>Ant-infecting Ophiocordyceps genomes reveal a high diversity of potential behavioral manipulation genes and a possible major role for enterotoxins.</title>
        <authorList>
            <person name="de Bekker C."/>
            <person name="Ohm R.A."/>
            <person name="Evans H.C."/>
            <person name="Brachmann A."/>
            <person name="Hughes D.P."/>
        </authorList>
    </citation>
    <scope>NUCLEOTIDE SEQUENCE [LARGE SCALE GENOMIC DNA]</scope>
    <source>
        <strain evidence="4 5">SC16a</strain>
    </source>
</reference>
<feature type="domain" description="PH" evidence="3">
    <location>
        <begin position="304"/>
        <end position="413"/>
    </location>
</feature>
<gene>
    <name evidence="4" type="ORF">XA68_10821</name>
</gene>
<feature type="compositionally biased region" description="Basic and acidic residues" evidence="2">
    <location>
        <begin position="460"/>
        <end position="476"/>
    </location>
</feature>
<keyword evidence="1" id="KW-0597">Phosphoprotein</keyword>
<evidence type="ECO:0000313" key="5">
    <source>
        <dbReference type="Proteomes" id="UP000037136"/>
    </source>
</evidence>
<dbReference type="PANTHER" id="PTHR31941:SF1">
    <property type="entry name" value="CYTOSKELETAL SIGNALING PROTEIN SLM1"/>
    <property type="match status" value="1"/>
</dbReference>
<dbReference type="Gene3D" id="2.30.29.30">
    <property type="entry name" value="Pleckstrin-homology domain (PH domain)/Phosphotyrosine-binding domain (PTB)"/>
    <property type="match status" value="1"/>
</dbReference>
<protein>
    <recommendedName>
        <fullName evidence="3">PH domain-containing protein</fullName>
    </recommendedName>
</protein>
<accession>A0A2A9P2G5</accession>
<feature type="compositionally biased region" description="Low complexity" evidence="2">
    <location>
        <begin position="493"/>
        <end position="508"/>
    </location>
</feature>
<dbReference type="Pfam" id="PF20399">
    <property type="entry name" value="PH_20"/>
    <property type="match status" value="1"/>
</dbReference>
<dbReference type="InterPro" id="IPR001849">
    <property type="entry name" value="PH_domain"/>
</dbReference>
<dbReference type="STRING" id="268505.A0A2A9P2G5"/>
<reference evidence="4 5" key="1">
    <citation type="journal article" date="2015" name="BMC Genomics">
        <title>Gene expression during zombie ant biting behavior reflects the complexity underlying fungal parasitic behavioral manipulation.</title>
        <authorList>
            <person name="de Bekker C."/>
            <person name="Ohm R.A."/>
            <person name="Loreto R.G."/>
            <person name="Sebastian A."/>
            <person name="Albert I."/>
            <person name="Merrow M."/>
            <person name="Brachmann A."/>
            <person name="Hughes D.P."/>
        </authorList>
    </citation>
    <scope>NUCLEOTIDE SEQUENCE [LARGE SCALE GENOMIC DNA]</scope>
    <source>
        <strain evidence="4 5">SC16a</strain>
    </source>
</reference>
<dbReference type="SUPFAM" id="SSF50729">
    <property type="entry name" value="PH domain-like"/>
    <property type="match status" value="1"/>
</dbReference>
<dbReference type="PROSITE" id="PS50003">
    <property type="entry name" value="PH_DOMAIN"/>
    <property type="match status" value="1"/>
</dbReference>
<feature type="compositionally biased region" description="Low complexity" evidence="2">
    <location>
        <begin position="414"/>
        <end position="459"/>
    </location>
</feature>
<dbReference type="PANTHER" id="PTHR31941">
    <property type="entry name" value="CYTOSKELETAL SIGNALING PROTEIN SLM1"/>
    <property type="match status" value="1"/>
</dbReference>
<evidence type="ECO:0000256" key="1">
    <source>
        <dbReference type="ARBA" id="ARBA00022553"/>
    </source>
</evidence>
<organism evidence="4 5">
    <name type="scientific">Ophiocordyceps unilateralis</name>
    <name type="common">Zombie-ant fungus</name>
    <name type="synonym">Torrubia unilateralis</name>
    <dbReference type="NCBI Taxonomy" id="268505"/>
    <lineage>
        <taxon>Eukaryota</taxon>
        <taxon>Fungi</taxon>
        <taxon>Dikarya</taxon>
        <taxon>Ascomycota</taxon>
        <taxon>Pezizomycotina</taxon>
        <taxon>Sordariomycetes</taxon>
        <taxon>Hypocreomycetidae</taxon>
        <taxon>Hypocreales</taxon>
        <taxon>Ophiocordycipitaceae</taxon>
        <taxon>Ophiocordyceps</taxon>
    </lineage>
</organism>
<evidence type="ECO:0000256" key="2">
    <source>
        <dbReference type="SAM" id="MobiDB-lite"/>
    </source>
</evidence>
<dbReference type="Pfam" id="PF20400">
    <property type="entry name" value="BAR_4"/>
    <property type="match status" value="1"/>
</dbReference>
<evidence type="ECO:0000313" key="4">
    <source>
        <dbReference type="EMBL" id="PFH55073.1"/>
    </source>
</evidence>
<name>A0A2A9P2G5_OPHUN</name>
<feature type="region of interest" description="Disordered" evidence="2">
    <location>
        <begin position="414"/>
        <end position="518"/>
    </location>
</feature>
<dbReference type="InterPro" id="IPR027267">
    <property type="entry name" value="AH/BAR_dom_sf"/>
</dbReference>
<dbReference type="Proteomes" id="UP000037136">
    <property type="component" value="Unassembled WGS sequence"/>
</dbReference>
<sequence>MSGEPSPTSTLHSRVVTGLTSNNGGEAVPDEDPTTTAGLLAERLQAWKHAVSYLDEYMIVVEKIHGRQAKEYEKALKMISNPLRQGHHFDQSLGGIAGFFENVRANTQSLINTNLETEKSLKGSVLPILDRLHKEIKHKSKELQSGAQSGAKELEKLRNATQKQIELLGQQTASYDSAGGRFHGHDDPYVVMRSVMHRLSNQVVAENNHHNDLVAVQGNFKTFEAHIIAVLQQAVEAFVQLVGGQGEKTRALFSDMLGTVQAVPSDFEWVNFAHRCASRLANPADPPRSVDAIQFPNMDHGSTKPLIEGSLERKSRNKLSWGLSTGYYVVTPARYLHEFKDSDDTRQDPKPELSIYLPDATIGAPHEDRFTVKGKDRSKTLSSKLTGSSELSFKAHTPEDAMKWFQVIHAVSSSGAASSEPGSPAVDTSAAATTTTPTAGTTPTTPKTPTTPMTPTTTTADEKRPVVDGGDDKKPIAEPADVVPGHKAQEAGVVGTALTTSTPTAAPVVEEKKSEAAA</sequence>
<evidence type="ECO:0000259" key="3">
    <source>
        <dbReference type="PROSITE" id="PS50003"/>
    </source>
</evidence>
<dbReference type="InterPro" id="IPR011993">
    <property type="entry name" value="PH-like_dom_sf"/>
</dbReference>
<dbReference type="EMBL" id="LAZP02001238">
    <property type="protein sequence ID" value="PFH55073.1"/>
    <property type="molecule type" value="Genomic_DNA"/>
</dbReference>
<dbReference type="AlphaFoldDB" id="A0A2A9P2G5"/>